<proteinExistence type="predicted"/>
<keyword evidence="1" id="KW-1133">Transmembrane helix</keyword>
<accession>A0A0C2VTY0</accession>
<dbReference type="OrthoDB" id="2706144at2"/>
<dbReference type="InterPro" id="IPR007404">
    <property type="entry name" value="YdjM-like"/>
</dbReference>
<evidence type="ECO:0000256" key="1">
    <source>
        <dbReference type="SAM" id="Phobius"/>
    </source>
</evidence>
<reference evidence="2 3" key="1">
    <citation type="submission" date="2015-01" db="EMBL/GenBank/DDBJ databases">
        <title>Jeotgalibacillus campisalis genome sequencing.</title>
        <authorList>
            <person name="Goh K.M."/>
            <person name="Chan K.-G."/>
            <person name="Yaakop A.S."/>
            <person name="Ee R."/>
            <person name="Gan H.M."/>
            <person name="Chan C.S."/>
        </authorList>
    </citation>
    <scope>NUCLEOTIDE SEQUENCE [LARGE SCALE GENOMIC DNA]</scope>
    <source>
        <strain evidence="2 3">SF-57</strain>
    </source>
</reference>
<dbReference type="RefSeq" id="WP_041057775.1">
    <property type="nucleotide sequence ID" value="NZ_JXRR01000014.1"/>
</dbReference>
<feature type="transmembrane region" description="Helical" evidence="1">
    <location>
        <begin position="110"/>
        <end position="133"/>
    </location>
</feature>
<evidence type="ECO:0008006" key="4">
    <source>
        <dbReference type="Google" id="ProtNLM"/>
    </source>
</evidence>
<keyword evidence="3" id="KW-1185">Reference proteome</keyword>
<dbReference type="PATRIC" id="fig|220754.4.peg.2069"/>
<dbReference type="AlphaFoldDB" id="A0A0C2VTY0"/>
<organism evidence="2 3">
    <name type="scientific">Jeotgalibacillus campisalis</name>
    <dbReference type="NCBI Taxonomy" id="220754"/>
    <lineage>
        <taxon>Bacteria</taxon>
        <taxon>Bacillati</taxon>
        <taxon>Bacillota</taxon>
        <taxon>Bacilli</taxon>
        <taxon>Bacillales</taxon>
        <taxon>Caryophanaceae</taxon>
        <taxon>Jeotgalibacillus</taxon>
    </lineage>
</organism>
<gene>
    <name evidence="2" type="ORF">KR50_20480</name>
</gene>
<keyword evidence="1" id="KW-0812">Transmembrane</keyword>
<sequence>MKGTSHAVVGAGAGLGVAVFQDAAPAATGLLIFLGCVSSLAPDLDTNGKLSNRISLHRKWLWFALACIGVLLGTYSLIMLTGFIRVIGTTAALLLILLPRYMINQRFMVLLSGITLMGTGWIGDELWLIWFGIFTVGASFVPHRGPTHTLLGTAAFTFIAYQLETRLAVNGVVMACASGYISHLLLDMKCLPFNKKGIKWFYPIYSREF</sequence>
<feature type="transmembrane region" description="Helical" evidence="1">
    <location>
        <begin position="84"/>
        <end position="103"/>
    </location>
</feature>
<feature type="transmembrane region" description="Helical" evidence="1">
    <location>
        <begin position="167"/>
        <end position="186"/>
    </location>
</feature>
<evidence type="ECO:0000313" key="3">
    <source>
        <dbReference type="Proteomes" id="UP000031972"/>
    </source>
</evidence>
<evidence type="ECO:0000313" key="2">
    <source>
        <dbReference type="EMBL" id="KIL47881.1"/>
    </source>
</evidence>
<name>A0A0C2VTY0_9BACL</name>
<dbReference type="Proteomes" id="UP000031972">
    <property type="component" value="Unassembled WGS sequence"/>
</dbReference>
<feature type="transmembrane region" description="Helical" evidence="1">
    <location>
        <begin position="60"/>
        <end position="78"/>
    </location>
</feature>
<comment type="caution">
    <text evidence="2">The sequence shown here is derived from an EMBL/GenBank/DDBJ whole genome shotgun (WGS) entry which is preliminary data.</text>
</comment>
<dbReference type="Pfam" id="PF04307">
    <property type="entry name" value="YdjM"/>
    <property type="match status" value="1"/>
</dbReference>
<feature type="transmembrane region" description="Helical" evidence="1">
    <location>
        <begin position="23"/>
        <end position="40"/>
    </location>
</feature>
<keyword evidence="1" id="KW-0472">Membrane</keyword>
<protein>
    <recommendedName>
        <fullName evidence="4">Metal-dependent hydrolase</fullName>
    </recommendedName>
</protein>
<dbReference type="EMBL" id="JXRR01000014">
    <property type="protein sequence ID" value="KIL47881.1"/>
    <property type="molecule type" value="Genomic_DNA"/>
</dbReference>